<keyword evidence="2" id="KW-1185">Reference proteome</keyword>
<organism evidence="1 2">
    <name type="scientific">Ignicoccus islandicus DSM 13165</name>
    <dbReference type="NCBI Taxonomy" id="940295"/>
    <lineage>
        <taxon>Archaea</taxon>
        <taxon>Thermoproteota</taxon>
        <taxon>Thermoprotei</taxon>
        <taxon>Desulfurococcales</taxon>
        <taxon>Desulfurococcaceae</taxon>
        <taxon>Ignicoccus</taxon>
    </lineage>
</organism>
<dbReference type="RefSeq" id="WP_075049433.1">
    <property type="nucleotide sequence ID" value="NZ_CP006867.1"/>
</dbReference>
<evidence type="ECO:0000313" key="1">
    <source>
        <dbReference type="EMBL" id="ALU12277.1"/>
    </source>
</evidence>
<protein>
    <submittedName>
        <fullName evidence="1">Uncharacterized protein</fullName>
    </submittedName>
</protein>
<name>A0A0U3F404_9CREN</name>
<dbReference type="OrthoDB" id="380512at2157"/>
<evidence type="ECO:0000313" key="2">
    <source>
        <dbReference type="Proteomes" id="UP000060778"/>
    </source>
</evidence>
<sequence>MVQRCWNKGPLGPSIPWGGFVLLYTNDPSDPLALELIEAFGAKIVEVSEVVSLDPDAVNLPFKYAVVWKW</sequence>
<dbReference type="STRING" id="940295.EYM_02035"/>
<reference evidence="1 2" key="1">
    <citation type="submission" date="2013-11" db="EMBL/GenBank/DDBJ databases">
        <title>Comparative genomics of Ignicoccus.</title>
        <authorList>
            <person name="Podar M."/>
        </authorList>
    </citation>
    <scope>NUCLEOTIDE SEQUENCE [LARGE SCALE GENOMIC DNA]</scope>
    <source>
        <strain evidence="1 2">DSM 13165</strain>
    </source>
</reference>
<dbReference type="KEGG" id="iis:EYM_02035"/>
<dbReference type="EMBL" id="CP006867">
    <property type="protein sequence ID" value="ALU12277.1"/>
    <property type="molecule type" value="Genomic_DNA"/>
</dbReference>
<gene>
    <name evidence="1" type="ORF">EYM_02035</name>
</gene>
<dbReference type="Proteomes" id="UP000060778">
    <property type="component" value="Chromosome"/>
</dbReference>
<proteinExistence type="predicted"/>
<dbReference type="AlphaFoldDB" id="A0A0U3F404"/>
<accession>A0A0U3F404</accession>
<dbReference type="GeneID" id="30679809"/>